<sequence>MSSPSQHQEGAAFKGRSCAVRTIFCEGLKHSTTPANTIPTHL</sequence>
<protein>
    <submittedName>
        <fullName evidence="1">Uncharacterized protein</fullName>
    </submittedName>
</protein>
<reference evidence="1 2" key="1">
    <citation type="submission" date="2019-06" db="EMBL/GenBank/DDBJ databases">
        <title>WGS assembly of Gossypium darwinii.</title>
        <authorList>
            <person name="Chen Z.J."/>
            <person name="Sreedasyam A."/>
            <person name="Ando A."/>
            <person name="Song Q."/>
            <person name="De L."/>
            <person name="Hulse-Kemp A."/>
            <person name="Ding M."/>
            <person name="Ye W."/>
            <person name="Kirkbride R."/>
            <person name="Jenkins J."/>
            <person name="Plott C."/>
            <person name="Lovell J."/>
            <person name="Lin Y.-M."/>
            <person name="Vaughn R."/>
            <person name="Liu B."/>
            <person name="Li W."/>
            <person name="Simpson S."/>
            <person name="Scheffler B."/>
            <person name="Saski C."/>
            <person name="Grover C."/>
            <person name="Hu G."/>
            <person name="Conover J."/>
            <person name="Carlson J."/>
            <person name="Shu S."/>
            <person name="Boston L."/>
            <person name="Williams M."/>
            <person name="Peterson D."/>
            <person name="Mcgee K."/>
            <person name="Jones D."/>
            <person name="Wendel J."/>
            <person name="Stelly D."/>
            <person name="Grimwood J."/>
            <person name="Schmutz J."/>
        </authorList>
    </citation>
    <scope>NUCLEOTIDE SEQUENCE [LARGE SCALE GENOMIC DNA]</scope>
    <source>
        <strain evidence="1">1808015.09</strain>
    </source>
</reference>
<organism evidence="1 2">
    <name type="scientific">Gossypium darwinii</name>
    <name type="common">Darwin's cotton</name>
    <name type="synonym">Gossypium barbadense var. darwinii</name>
    <dbReference type="NCBI Taxonomy" id="34276"/>
    <lineage>
        <taxon>Eukaryota</taxon>
        <taxon>Viridiplantae</taxon>
        <taxon>Streptophyta</taxon>
        <taxon>Embryophyta</taxon>
        <taxon>Tracheophyta</taxon>
        <taxon>Spermatophyta</taxon>
        <taxon>Magnoliopsida</taxon>
        <taxon>eudicotyledons</taxon>
        <taxon>Gunneridae</taxon>
        <taxon>Pentapetalae</taxon>
        <taxon>rosids</taxon>
        <taxon>malvids</taxon>
        <taxon>Malvales</taxon>
        <taxon>Malvaceae</taxon>
        <taxon>Malvoideae</taxon>
        <taxon>Gossypium</taxon>
    </lineage>
</organism>
<name>A0A5D2HGL4_GOSDA</name>
<proteinExistence type="predicted"/>
<evidence type="ECO:0000313" key="2">
    <source>
        <dbReference type="Proteomes" id="UP000323506"/>
    </source>
</evidence>
<dbReference type="EMBL" id="CM017689">
    <property type="protein sequence ID" value="TYH29238.1"/>
    <property type="molecule type" value="Genomic_DNA"/>
</dbReference>
<dbReference type="Proteomes" id="UP000323506">
    <property type="component" value="Chromosome A02"/>
</dbReference>
<evidence type="ECO:0000313" key="1">
    <source>
        <dbReference type="EMBL" id="TYH29238.1"/>
    </source>
</evidence>
<gene>
    <name evidence="1" type="ORF">ES288_A02G208300v1</name>
</gene>
<keyword evidence="2" id="KW-1185">Reference proteome</keyword>
<dbReference type="AlphaFoldDB" id="A0A5D2HGL4"/>
<accession>A0A5D2HGL4</accession>